<dbReference type="EMBL" id="PYAW01000006">
    <property type="protein sequence ID" value="PSL44143.1"/>
    <property type="molecule type" value="Genomic_DNA"/>
</dbReference>
<evidence type="ECO:0000313" key="2">
    <source>
        <dbReference type="EMBL" id="PSL44143.1"/>
    </source>
</evidence>
<feature type="transmembrane region" description="Helical" evidence="1">
    <location>
        <begin position="20"/>
        <end position="41"/>
    </location>
</feature>
<keyword evidence="1" id="KW-0472">Membrane</keyword>
<keyword evidence="3" id="KW-1185">Reference proteome</keyword>
<organism evidence="2 3">
    <name type="scientific">Chitinophaga niastensis</name>
    <dbReference type="NCBI Taxonomy" id="536980"/>
    <lineage>
        <taxon>Bacteria</taxon>
        <taxon>Pseudomonadati</taxon>
        <taxon>Bacteroidota</taxon>
        <taxon>Chitinophagia</taxon>
        <taxon>Chitinophagales</taxon>
        <taxon>Chitinophagaceae</taxon>
        <taxon>Chitinophaga</taxon>
    </lineage>
</organism>
<name>A0A2P8HD30_CHINA</name>
<dbReference type="Proteomes" id="UP000240971">
    <property type="component" value="Unassembled WGS sequence"/>
</dbReference>
<gene>
    <name evidence="2" type="ORF">CLV51_1068</name>
</gene>
<keyword evidence="1" id="KW-1133">Transmembrane helix</keyword>
<comment type="caution">
    <text evidence="2">The sequence shown here is derived from an EMBL/GenBank/DDBJ whole genome shotgun (WGS) entry which is preliminary data.</text>
</comment>
<reference evidence="2 3" key="1">
    <citation type="submission" date="2018-03" db="EMBL/GenBank/DDBJ databases">
        <title>Genomic Encyclopedia of Archaeal and Bacterial Type Strains, Phase II (KMG-II): from individual species to whole genera.</title>
        <authorList>
            <person name="Goeker M."/>
        </authorList>
    </citation>
    <scope>NUCLEOTIDE SEQUENCE [LARGE SCALE GENOMIC DNA]</scope>
    <source>
        <strain evidence="2 3">DSM 24859</strain>
    </source>
</reference>
<sequence>MRLALLYLKYRFSRLNPVNLFAEIIIKFVVYFYFLLEMVLINMAGQASFAHQQVLGSILRQNFKILIKILASQEASKKPKAMNTINLSRELRYMVLHSPMPPYVTKGTTLIYRIFRTLPRLQITSRINFYSFLLTYCF</sequence>
<proteinExistence type="predicted"/>
<evidence type="ECO:0000313" key="3">
    <source>
        <dbReference type="Proteomes" id="UP000240971"/>
    </source>
</evidence>
<evidence type="ECO:0000256" key="1">
    <source>
        <dbReference type="SAM" id="Phobius"/>
    </source>
</evidence>
<keyword evidence="1" id="KW-0812">Transmembrane</keyword>
<dbReference type="AlphaFoldDB" id="A0A2P8HD30"/>
<accession>A0A2P8HD30</accession>
<protein>
    <submittedName>
        <fullName evidence="2">Uncharacterized protein</fullName>
    </submittedName>
</protein>